<comment type="caution">
    <text evidence="1">The sequence shown here is derived from an EMBL/GenBank/DDBJ whole genome shotgun (WGS) entry which is preliminary data.</text>
</comment>
<gene>
    <name evidence="1" type="ORF">C8Q71DRAFT_720446</name>
</gene>
<accession>A0ABQ8KVJ0</accession>
<organism evidence="1 2">
    <name type="scientific">Rhodofomes roseus</name>
    <dbReference type="NCBI Taxonomy" id="34475"/>
    <lineage>
        <taxon>Eukaryota</taxon>
        <taxon>Fungi</taxon>
        <taxon>Dikarya</taxon>
        <taxon>Basidiomycota</taxon>
        <taxon>Agaricomycotina</taxon>
        <taxon>Agaricomycetes</taxon>
        <taxon>Polyporales</taxon>
        <taxon>Rhodofomes</taxon>
    </lineage>
</organism>
<reference evidence="1 2" key="1">
    <citation type="journal article" date="2021" name="Environ. Microbiol.">
        <title>Gene family expansions and transcriptome signatures uncover fungal adaptations to wood decay.</title>
        <authorList>
            <person name="Hage H."/>
            <person name="Miyauchi S."/>
            <person name="Viragh M."/>
            <person name="Drula E."/>
            <person name="Min B."/>
            <person name="Chaduli D."/>
            <person name="Navarro D."/>
            <person name="Favel A."/>
            <person name="Norest M."/>
            <person name="Lesage-Meessen L."/>
            <person name="Balint B."/>
            <person name="Merenyi Z."/>
            <person name="de Eugenio L."/>
            <person name="Morin E."/>
            <person name="Martinez A.T."/>
            <person name="Baldrian P."/>
            <person name="Stursova M."/>
            <person name="Martinez M.J."/>
            <person name="Novotny C."/>
            <person name="Magnuson J.K."/>
            <person name="Spatafora J.W."/>
            <person name="Maurice S."/>
            <person name="Pangilinan J."/>
            <person name="Andreopoulos W."/>
            <person name="LaButti K."/>
            <person name="Hundley H."/>
            <person name="Na H."/>
            <person name="Kuo A."/>
            <person name="Barry K."/>
            <person name="Lipzen A."/>
            <person name="Henrissat B."/>
            <person name="Riley R."/>
            <person name="Ahrendt S."/>
            <person name="Nagy L.G."/>
            <person name="Grigoriev I.V."/>
            <person name="Martin F."/>
            <person name="Rosso M.N."/>
        </authorList>
    </citation>
    <scope>NUCLEOTIDE SEQUENCE [LARGE SCALE GENOMIC DNA]</scope>
    <source>
        <strain evidence="1 2">CIRM-BRFM 1785</strain>
    </source>
</reference>
<evidence type="ECO:0000313" key="2">
    <source>
        <dbReference type="Proteomes" id="UP000814176"/>
    </source>
</evidence>
<keyword evidence="2" id="KW-1185">Reference proteome</keyword>
<dbReference type="EMBL" id="JADCUA010000002">
    <property type="protein sequence ID" value="KAH9843092.1"/>
    <property type="molecule type" value="Genomic_DNA"/>
</dbReference>
<evidence type="ECO:0000313" key="1">
    <source>
        <dbReference type="EMBL" id="KAH9843092.1"/>
    </source>
</evidence>
<sequence>MPTALADGLPRLAICAGGGAGGRSRGGRRDVAGAKSGAVGAGQALRAVAWFGRLVALLRRQLEASHCSRLPYTRFCHCVYPAMPRSRHRPKLTPAEAAARDQEFLRFCADLAATSALLLLYSSADPSFRAEFTNELTTQAAGRAVELGADPFSEFLRQSGAASVWPHLPADLRTALDHRKHECAARRKERARVVATMGLKERSDEEKLAALEAQTQQYKLPKLPNYGYPKKDYWVGENAQSAAGWKGYVKKRPAEVDKRLHPYPVLTLDPNQLKLIIRADEGAVVRDAATGELVAVVIRNFCKDAPVLDYVNSTITVACDSKRDSRKQDPGTLVLAGYSAGSRSAPIFDWCHNIELTKPSAEFIQSHEMAVSSSFAIFYNLACAQLPAELLDDLHSYLETNGFPRMDANGAIGTSEDGRGEYYVQRGEDTIVFCHEKLAPPSGVMGVNYARHMHRETHPHKYAYSWTTGRTAEVGGHFYVSEYGIKIEQSANTFIAWQPRLMHGTSLIGNGPNFSPPYAQQGLSIVSSARLASIWQKYKGSGLPQQEAAKNAVAEYAADMENDLL</sequence>
<proteinExistence type="predicted"/>
<dbReference type="RefSeq" id="XP_047784139.1">
    <property type="nucleotide sequence ID" value="XM_047921366.1"/>
</dbReference>
<dbReference type="Proteomes" id="UP000814176">
    <property type="component" value="Unassembled WGS sequence"/>
</dbReference>
<name>A0ABQ8KVJ0_9APHY</name>
<protein>
    <submittedName>
        <fullName evidence="1">Uncharacterized protein</fullName>
    </submittedName>
</protein>
<dbReference type="GeneID" id="72002098"/>